<organism evidence="8 9">
    <name type="scientific">Paraburkholderia azotifigens</name>
    <dbReference type="NCBI Taxonomy" id="2057004"/>
    <lineage>
        <taxon>Bacteria</taxon>
        <taxon>Pseudomonadati</taxon>
        <taxon>Pseudomonadota</taxon>
        <taxon>Betaproteobacteria</taxon>
        <taxon>Burkholderiales</taxon>
        <taxon>Burkholderiaceae</taxon>
        <taxon>Paraburkholderia</taxon>
    </lineage>
</organism>
<evidence type="ECO:0000256" key="3">
    <source>
        <dbReference type="ARBA" id="ARBA00022692"/>
    </source>
</evidence>
<dbReference type="RefSeq" id="WP_028367133.1">
    <property type="nucleotide sequence ID" value="NZ_JAZHFZ010000004.1"/>
</dbReference>
<evidence type="ECO:0000256" key="1">
    <source>
        <dbReference type="ARBA" id="ARBA00004651"/>
    </source>
</evidence>
<feature type="transmembrane region" description="Helical" evidence="6">
    <location>
        <begin position="31"/>
        <end position="52"/>
    </location>
</feature>
<keyword evidence="10" id="KW-1185">Reference proteome</keyword>
<name>A0A5C6V7A8_9BURK</name>
<feature type="transmembrane region" description="Helical" evidence="6">
    <location>
        <begin position="282"/>
        <end position="301"/>
    </location>
</feature>
<reference evidence="8" key="2">
    <citation type="submission" date="2019-08" db="EMBL/GenBank/DDBJ databases">
        <authorList>
            <person name="Im W.-T."/>
        </authorList>
    </citation>
    <scope>NUCLEOTIDE SEQUENCE</scope>
    <source>
        <strain evidence="8">NF 2-5-3</strain>
    </source>
</reference>
<dbReference type="Pfam" id="PF13520">
    <property type="entry name" value="AA_permease_2"/>
    <property type="match status" value="1"/>
</dbReference>
<dbReference type="PANTHER" id="PTHR42770:SF11">
    <property type="entry name" value="INNER MEMBRANE TRANSPORT PROTEIN YBAT"/>
    <property type="match status" value="1"/>
</dbReference>
<keyword evidence="4 6" id="KW-1133">Transmembrane helix</keyword>
<feature type="transmembrane region" description="Helical" evidence="6">
    <location>
        <begin position="109"/>
        <end position="132"/>
    </location>
</feature>
<feature type="transmembrane region" description="Helical" evidence="6">
    <location>
        <begin position="159"/>
        <end position="182"/>
    </location>
</feature>
<keyword evidence="2" id="KW-1003">Cell membrane</keyword>
<feature type="transmembrane region" description="Helical" evidence="6">
    <location>
        <begin position="523"/>
        <end position="545"/>
    </location>
</feature>
<dbReference type="InterPro" id="IPR002293">
    <property type="entry name" value="AA/rel_permease1"/>
</dbReference>
<dbReference type="EMBL" id="JAZHGA010000004">
    <property type="protein sequence ID" value="MEM5339519.1"/>
    <property type="molecule type" value="Genomic_DNA"/>
</dbReference>
<feature type="transmembrane region" description="Helical" evidence="6">
    <location>
        <begin position="58"/>
        <end position="76"/>
    </location>
</feature>
<feature type="transmembrane region" description="Helical" evidence="6">
    <location>
        <begin position="445"/>
        <end position="464"/>
    </location>
</feature>
<dbReference type="PIRSF" id="PIRSF006060">
    <property type="entry name" value="AA_transporter"/>
    <property type="match status" value="1"/>
</dbReference>
<feature type="transmembrane region" description="Helical" evidence="6">
    <location>
        <begin position="476"/>
        <end position="493"/>
    </location>
</feature>
<dbReference type="Proteomes" id="UP000321776">
    <property type="component" value="Unassembled WGS sequence"/>
</dbReference>
<dbReference type="EMBL" id="VOQS01000005">
    <property type="protein sequence ID" value="TXC80441.1"/>
    <property type="molecule type" value="Genomic_DNA"/>
</dbReference>
<dbReference type="GO" id="GO:0005886">
    <property type="term" value="C:plasma membrane"/>
    <property type="evidence" value="ECO:0007669"/>
    <property type="project" value="UniProtKB-SubCell"/>
</dbReference>
<dbReference type="PANTHER" id="PTHR42770">
    <property type="entry name" value="AMINO ACID TRANSPORTER-RELATED"/>
    <property type="match status" value="1"/>
</dbReference>
<proteinExistence type="predicted"/>
<evidence type="ECO:0000313" key="9">
    <source>
        <dbReference type="Proteomes" id="UP000321776"/>
    </source>
</evidence>
<comment type="caution">
    <text evidence="8">The sequence shown here is derived from an EMBL/GenBank/DDBJ whole genome shotgun (WGS) entry which is preliminary data.</text>
</comment>
<feature type="transmembrane region" description="Helical" evidence="6">
    <location>
        <begin position="405"/>
        <end position="425"/>
    </location>
</feature>
<reference evidence="7 10" key="3">
    <citation type="submission" date="2024-01" db="EMBL/GenBank/DDBJ databases">
        <title>The diversity of rhizobia nodulating Mimosa spp. in eleven states of Brazil covering several biomes is determined by host plant, location, and edaphic factors.</title>
        <authorList>
            <person name="Rouws L."/>
            <person name="Barauna A."/>
            <person name="Beukes C."/>
            <person name="De Faria S.M."/>
            <person name="Gross E."/>
            <person name="Dos Reis Junior F.B."/>
            <person name="Simon M."/>
            <person name="Maluk M."/>
            <person name="Odee D.W."/>
            <person name="Kenicer G."/>
            <person name="Young J.P.W."/>
            <person name="Reis V.M."/>
            <person name="Zilli J."/>
            <person name="James E.K."/>
        </authorList>
    </citation>
    <scope>NUCLEOTIDE SEQUENCE [LARGE SCALE GENOMIC DNA]</scope>
    <source>
        <strain evidence="7 10">JPY530</strain>
    </source>
</reference>
<evidence type="ECO:0000256" key="2">
    <source>
        <dbReference type="ARBA" id="ARBA00022475"/>
    </source>
</evidence>
<feature type="transmembrane region" description="Helical" evidence="6">
    <location>
        <begin position="321"/>
        <end position="351"/>
    </location>
</feature>
<feature type="transmembrane region" description="Helical" evidence="6">
    <location>
        <begin position="242"/>
        <end position="262"/>
    </location>
</feature>
<dbReference type="InterPro" id="IPR050367">
    <property type="entry name" value="APC_superfamily"/>
</dbReference>
<evidence type="ECO:0000256" key="5">
    <source>
        <dbReference type="ARBA" id="ARBA00023136"/>
    </source>
</evidence>
<keyword evidence="3 6" id="KW-0812">Transmembrane</keyword>
<feature type="transmembrane region" description="Helical" evidence="6">
    <location>
        <begin position="194"/>
        <end position="222"/>
    </location>
</feature>
<evidence type="ECO:0000313" key="8">
    <source>
        <dbReference type="EMBL" id="TXC80441.1"/>
    </source>
</evidence>
<dbReference type="AlphaFoldDB" id="A0A5C6V7A8"/>
<dbReference type="GO" id="GO:0022857">
    <property type="term" value="F:transmembrane transporter activity"/>
    <property type="evidence" value="ECO:0007669"/>
    <property type="project" value="InterPro"/>
</dbReference>
<evidence type="ECO:0000313" key="10">
    <source>
        <dbReference type="Proteomes" id="UP001481677"/>
    </source>
</evidence>
<gene>
    <name evidence="8" type="ORF">FRZ40_39930</name>
    <name evidence="7" type="ORF">V4C56_07700</name>
</gene>
<evidence type="ECO:0000313" key="7">
    <source>
        <dbReference type="EMBL" id="MEM5339519.1"/>
    </source>
</evidence>
<dbReference type="Proteomes" id="UP001481677">
    <property type="component" value="Unassembled WGS sequence"/>
</dbReference>
<keyword evidence="5 6" id="KW-0472">Membrane</keyword>
<evidence type="ECO:0000256" key="6">
    <source>
        <dbReference type="SAM" id="Phobius"/>
    </source>
</evidence>
<dbReference type="Gene3D" id="1.20.1740.10">
    <property type="entry name" value="Amino acid/polyamine transporter I"/>
    <property type="match status" value="1"/>
</dbReference>
<reference evidence="8 9" key="1">
    <citation type="journal article" date="2018" name="Int. J. Syst. Evol. Microbiol.">
        <title>Paraburkholderia azotifigens sp. nov., a nitrogen-fixing bacterium isolated from paddy soil.</title>
        <authorList>
            <person name="Choi G.M."/>
            <person name="Im W.T."/>
        </authorList>
    </citation>
    <scope>NUCLEOTIDE SEQUENCE [LARGE SCALE GENOMIC DNA]</scope>
    <source>
        <strain evidence="8 9">NF 2-5-3</strain>
    </source>
</reference>
<accession>A0A5C6V7A8</accession>
<sequence>MSATEEIHRLEGLADDGVRSTLKRSLTWKDAFWVASGSPAFVLFTLGAIAATVGQPAWIIWIASISIGFIQCFTYAEISGLFPHKSGGASIYGAIAWVRYSKFLAPVSVWCNWFAWSPVLALGTGLGASYILSTLFPADAAINTWSFTLLKLDFIKNGLSLRINSTFILGASLLLLTFFVQHHGAERAAKLQKYMGIIALIPLSIFALEPLLTGSVHMSNWFPLLPLAHDAKGNVVPGTWNAAGWTLMMGGLFVAGWSTFGFETAVCYTREFKNPKTDTFKAIFYSGLLCLAVYILVPLSFQGAMGLKGLLTPEIYDGTGVAAAMARIIGGGAAIFYLIVVMLVFTLLLSVMTSMMGSSRTLYQASVDGWLPRYLSHVNEHGAPTRAMWTDLCFNLILLMMSDNVAVLAMSNVCYFAFVFLNLQAGWIHRLDRPTWARPFKCPNWLLALGALCGFIDLACIGAGADIWGPGTLRNGLVAIALIIPVFIYRHYVQDKGRFPDAMLDDLELRPDNGTTRRRAAGWLPYLTLVATVLVVWLSHHFAVFPA</sequence>
<protein>
    <submittedName>
        <fullName evidence="8">APC family permease</fullName>
    </submittedName>
</protein>
<comment type="subcellular location">
    <subcellularLocation>
        <location evidence="1">Cell membrane</location>
        <topology evidence="1">Multi-pass membrane protein</topology>
    </subcellularLocation>
</comment>
<evidence type="ECO:0000256" key="4">
    <source>
        <dbReference type="ARBA" id="ARBA00022989"/>
    </source>
</evidence>